<feature type="non-terminal residue" evidence="1">
    <location>
        <position position="96"/>
    </location>
</feature>
<dbReference type="AlphaFoldDB" id="T0ZJD7"/>
<evidence type="ECO:0000313" key="1">
    <source>
        <dbReference type="EMBL" id="EQD29925.1"/>
    </source>
</evidence>
<organism evidence="1">
    <name type="scientific">mine drainage metagenome</name>
    <dbReference type="NCBI Taxonomy" id="410659"/>
    <lineage>
        <taxon>unclassified sequences</taxon>
        <taxon>metagenomes</taxon>
        <taxon>ecological metagenomes</taxon>
    </lineage>
</organism>
<comment type="caution">
    <text evidence="1">The sequence shown here is derived from an EMBL/GenBank/DDBJ whole genome shotgun (WGS) entry which is preliminary data.</text>
</comment>
<gene>
    <name evidence="1" type="ORF">B1A_20448</name>
</gene>
<protein>
    <submittedName>
        <fullName evidence="1">Uncharacterized protein</fullName>
    </submittedName>
</protein>
<dbReference type="EMBL" id="AUZX01015092">
    <property type="protein sequence ID" value="EQD29925.1"/>
    <property type="molecule type" value="Genomic_DNA"/>
</dbReference>
<reference evidence="1" key="2">
    <citation type="journal article" date="2014" name="ISME J.">
        <title>Microbial stratification in low pH oxic and suboxic macroscopic growths along an acid mine drainage.</title>
        <authorList>
            <person name="Mendez-Garcia C."/>
            <person name="Mesa V."/>
            <person name="Sprenger R.R."/>
            <person name="Richter M."/>
            <person name="Diez M.S."/>
            <person name="Solano J."/>
            <person name="Bargiela R."/>
            <person name="Golyshina O.V."/>
            <person name="Manteca A."/>
            <person name="Ramos J.L."/>
            <person name="Gallego J.R."/>
            <person name="Llorente I."/>
            <person name="Martins Dos Santos V.A."/>
            <person name="Jensen O.N."/>
            <person name="Pelaez A.I."/>
            <person name="Sanchez J."/>
            <person name="Ferrer M."/>
        </authorList>
    </citation>
    <scope>NUCLEOTIDE SEQUENCE</scope>
</reference>
<accession>T0ZJD7</accession>
<sequence length="96" mass="10766">MMALPTVEPALVEELEYGYCTDPSRFARVYARRVIERLVAVKGSDGYGFPFTLRHLEFVNRCEEARPVLEKIHRQTGEAGVGEAVRILGSLLDDPS</sequence>
<proteinExistence type="predicted"/>
<reference evidence="1" key="1">
    <citation type="submission" date="2013-08" db="EMBL/GenBank/DDBJ databases">
        <authorList>
            <person name="Mendez C."/>
            <person name="Richter M."/>
            <person name="Ferrer M."/>
            <person name="Sanchez J."/>
        </authorList>
    </citation>
    <scope>NUCLEOTIDE SEQUENCE</scope>
</reference>
<name>T0ZJD7_9ZZZZ</name>